<dbReference type="OrthoDB" id="5119617at2"/>
<comment type="caution">
    <text evidence="1">The sequence shown here is derived from an EMBL/GenBank/DDBJ whole genome shotgun (WGS) entry which is preliminary data.</text>
</comment>
<dbReference type="RefSeq" id="WP_134172558.1">
    <property type="nucleotide sequence ID" value="NZ_SODI01000001.1"/>
</dbReference>
<reference evidence="1 2" key="1">
    <citation type="submission" date="2019-03" db="EMBL/GenBank/DDBJ databases">
        <title>Genomics of glacier-inhabiting Cryobacterium strains.</title>
        <authorList>
            <person name="Liu Q."/>
            <person name="Xin Y.-H."/>
        </authorList>
    </citation>
    <scope>NUCLEOTIDE SEQUENCE [LARGE SCALE GENOMIC DNA]</scope>
    <source>
        <strain evidence="1 2">CGMCC 1.4292</strain>
    </source>
</reference>
<sequence>MDTQTVARHGGAPPPRATIGVTLRPGRTVVHDRVIQKVVEEVSAAALGVDRSKVTVRISPASGGIAVTVASPLPIPPLDDATAVRATGSVLDRLSATQASLRQQIERITGRDVTRVNITVTGAIVSEQRRVK</sequence>
<evidence type="ECO:0000313" key="2">
    <source>
        <dbReference type="Proteomes" id="UP000298218"/>
    </source>
</evidence>
<accession>A0A4Y8KUH8</accession>
<organism evidence="1 2">
    <name type="scientific">Cryobacterium psychrophilum</name>
    <dbReference type="NCBI Taxonomy" id="41988"/>
    <lineage>
        <taxon>Bacteria</taxon>
        <taxon>Bacillati</taxon>
        <taxon>Actinomycetota</taxon>
        <taxon>Actinomycetes</taxon>
        <taxon>Micrococcales</taxon>
        <taxon>Microbacteriaceae</taxon>
        <taxon>Cryobacterium</taxon>
    </lineage>
</organism>
<gene>
    <name evidence="1" type="ORF">E3T53_01775</name>
</gene>
<name>A0A4Y8KUH8_9MICO</name>
<keyword evidence="2" id="KW-1185">Reference proteome</keyword>
<evidence type="ECO:0000313" key="1">
    <source>
        <dbReference type="EMBL" id="TFD81752.1"/>
    </source>
</evidence>
<dbReference type="AlphaFoldDB" id="A0A4Y8KUH8"/>
<protein>
    <recommendedName>
        <fullName evidence="3">NTP pyrophosphohydrolase</fullName>
    </recommendedName>
</protein>
<evidence type="ECO:0008006" key="3">
    <source>
        <dbReference type="Google" id="ProtNLM"/>
    </source>
</evidence>
<proteinExistence type="predicted"/>
<dbReference type="EMBL" id="SOHQ01000007">
    <property type="protein sequence ID" value="TFD81752.1"/>
    <property type="molecule type" value="Genomic_DNA"/>
</dbReference>
<dbReference type="Proteomes" id="UP000298218">
    <property type="component" value="Unassembled WGS sequence"/>
</dbReference>